<dbReference type="Proteomes" id="UP000762676">
    <property type="component" value="Unassembled WGS sequence"/>
</dbReference>
<reference evidence="2 3" key="1">
    <citation type="journal article" date="2021" name="Elife">
        <title>Chloroplast acquisition without the gene transfer in kleptoplastic sea slugs, Plakobranchus ocellatus.</title>
        <authorList>
            <person name="Maeda T."/>
            <person name="Takahashi S."/>
            <person name="Yoshida T."/>
            <person name="Shimamura S."/>
            <person name="Takaki Y."/>
            <person name="Nagai Y."/>
            <person name="Toyoda A."/>
            <person name="Suzuki Y."/>
            <person name="Arimoto A."/>
            <person name="Ishii H."/>
            <person name="Satoh N."/>
            <person name="Nishiyama T."/>
            <person name="Hasebe M."/>
            <person name="Maruyama T."/>
            <person name="Minagawa J."/>
            <person name="Obokata J."/>
            <person name="Shigenobu S."/>
        </authorList>
    </citation>
    <scope>NUCLEOTIDE SEQUENCE [LARGE SCALE GENOMIC DNA]</scope>
</reference>
<dbReference type="PANTHER" id="PTHR10704:SF44">
    <property type="entry name" value="LD35051P-RELATED"/>
    <property type="match status" value="1"/>
</dbReference>
<comment type="caution">
    <text evidence="2">The sequence shown here is derived from an EMBL/GenBank/DDBJ whole genome shotgun (WGS) entry which is preliminary data.</text>
</comment>
<dbReference type="SUPFAM" id="SSF52540">
    <property type="entry name" value="P-loop containing nucleoside triphosphate hydrolases"/>
    <property type="match status" value="1"/>
</dbReference>
<proteinExistence type="predicted"/>
<keyword evidence="3" id="KW-1185">Reference proteome</keyword>
<sequence length="293" mass="33589">MSLLSSESFSVNTTTPKGSRRNRNRGAPEAYFRSDSIAVRTLKAALDCRLHDLDLSTLGQFTMGLAARTVDLKFCAQAGSQVNDLFTVRQCCNNASSMCRKSSTVVAKVIRLSMQQAQSMMEEDENVKLIHLFRDPRGMSVSQVYRRFYPWEFNREVGNFCSRIWQDLQQHAKLAQEFPFRTLLVRYEDIVLEPIKTMQQIYDYIGIHFGPLLQKQTLRMSEDKRRPHLWRTKIEAEQAAVVERHCAPLFHVMGYREFPNNASVKDLRFNTTNISFAEGWPGAVVLVGNAPLI</sequence>
<evidence type="ECO:0000313" key="3">
    <source>
        <dbReference type="Proteomes" id="UP000762676"/>
    </source>
</evidence>
<dbReference type="Pfam" id="PF13469">
    <property type="entry name" value="Sulfotransfer_3"/>
    <property type="match status" value="1"/>
</dbReference>
<dbReference type="InterPro" id="IPR027417">
    <property type="entry name" value="P-loop_NTPase"/>
</dbReference>
<organism evidence="2 3">
    <name type="scientific">Elysia marginata</name>
    <dbReference type="NCBI Taxonomy" id="1093978"/>
    <lineage>
        <taxon>Eukaryota</taxon>
        <taxon>Metazoa</taxon>
        <taxon>Spiralia</taxon>
        <taxon>Lophotrochozoa</taxon>
        <taxon>Mollusca</taxon>
        <taxon>Gastropoda</taxon>
        <taxon>Heterobranchia</taxon>
        <taxon>Euthyneura</taxon>
        <taxon>Panpulmonata</taxon>
        <taxon>Sacoglossa</taxon>
        <taxon>Placobranchoidea</taxon>
        <taxon>Plakobranchidae</taxon>
        <taxon>Elysia</taxon>
    </lineage>
</organism>
<dbReference type="PANTHER" id="PTHR10704">
    <property type="entry name" value="CARBOHYDRATE SULFOTRANSFERASE"/>
    <property type="match status" value="1"/>
</dbReference>
<feature type="compositionally biased region" description="Polar residues" evidence="1">
    <location>
        <begin position="1"/>
        <end position="17"/>
    </location>
</feature>
<gene>
    <name evidence="2" type="ORF">ElyMa_000323400</name>
</gene>
<dbReference type="GO" id="GO:0006790">
    <property type="term" value="P:sulfur compound metabolic process"/>
    <property type="evidence" value="ECO:0007669"/>
    <property type="project" value="TreeGrafter"/>
</dbReference>
<name>A0AAV4FBI2_9GAST</name>
<dbReference type="AlphaFoldDB" id="A0AAV4FBI2"/>
<feature type="region of interest" description="Disordered" evidence="1">
    <location>
        <begin position="1"/>
        <end position="27"/>
    </location>
</feature>
<dbReference type="InterPro" id="IPR051135">
    <property type="entry name" value="Gal/GlcNAc/GalNAc_ST"/>
</dbReference>
<dbReference type="GO" id="GO:0006044">
    <property type="term" value="P:N-acetylglucosamine metabolic process"/>
    <property type="evidence" value="ECO:0007669"/>
    <property type="project" value="TreeGrafter"/>
</dbReference>
<accession>A0AAV4FBI2</accession>
<dbReference type="Gene3D" id="3.40.50.300">
    <property type="entry name" value="P-loop containing nucleotide triphosphate hydrolases"/>
    <property type="match status" value="1"/>
</dbReference>
<dbReference type="EMBL" id="BMAT01000639">
    <property type="protein sequence ID" value="GFR70241.1"/>
    <property type="molecule type" value="Genomic_DNA"/>
</dbReference>
<evidence type="ECO:0000313" key="2">
    <source>
        <dbReference type="EMBL" id="GFR70241.1"/>
    </source>
</evidence>
<dbReference type="GO" id="GO:0001517">
    <property type="term" value="F:N-acetylglucosamine 6-O-sulfotransferase activity"/>
    <property type="evidence" value="ECO:0007669"/>
    <property type="project" value="TreeGrafter"/>
</dbReference>
<evidence type="ECO:0000256" key="1">
    <source>
        <dbReference type="SAM" id="MobiDB-lite"/>
    </source>
</evidence>
<protein>
    <submittedName>
        <fullName evidence="2">Carbohydrate sulfotransferase 3-like</fullName>
    </submittedName>
</protein>